<keyword evidence="1" id="KW-0175">Coiled coil</keyword>
<organism evidence="3 4">
    <name type="scientific">Nothophoma quercina</name>
    <dbReference type="NCBI Taxonomy" id="749835"/>
    <lineage>
        <taxon>Eukaryota</taxon>
        <taxon>Fungi</taxon>
        <taxon>Dikarya</taxon>
        <taxon>Ascomycota</taxon>
        <taxon>Pezizomycotina</taxon>
        <taxon>Dothideomycetes</taxon>
        <taxon>Pleosporomycetidae</taxon>
        <taxon>Pleosporales</taxon>
        <taxon>Pleosporineae</taxon>
        <taxon>Didymellaceae</taxon>
        <taxon>Nothophoma</taxon>
    </lineage>
</organism>
<proteinExistence type="predicted"/>
<evidence type="ECO:0000256" key="2">
    <source>
        <dbReference type="SAM" id="MobiDB-lite"/>
    </source>
</evidence>
<feature type="coiled-coil region" evidence="1">
    <location>
        <begin position="6"/>
        <end position="58"/>
    </location>
</feature>
<reference evidence="3 4" key="1">
    <citation type="submission" date="2024-02" db="EMBL/GenBank/DDBJ databases">
        <title>De novo assembly and annotation of 12 fungi associated with fruit tree decline syndrome in Ontario, Canada.</title>
        <authorList>
            <person name="Sulman M."/>
            <person name="Ellouze W."/>
            <person name="Ilyukhin E."/>
        </authorList>
    </citation>
    <scope>NUCLEOTIDE SEQUENCE [LARGE SCALE GENOMIC DNA]</scope>
    <source>
        <strain evidence="3 4">M97-236</strain>
    </source>
</reference>
<gene>
    <name evidence="3" type="ORF">SLS59_005422</name>
</gene>
<dbReference type="EMBL" id="JAKIXB020000016">
    <property type="protein sequence ID" value="KAL1601268.1"/>
    <property type="molecule type" value="Genomic_DNA"/>
</dbReference>
<evidence type="ECO:0000256" key="1">
    <source>
        <dbReference type="SAM" id="Coils"/>
    </source>
</evidence>
<feature type="compositionally biased region" description="Polar residues" evidence="2">
    <location>
        <begin position="106"/>
        <end position="127"/>
    </location>
</feature>
<evidence type="ECO:0000313" key="3">
    <source>
        <dbReference type="EMBL" id="KAL1601268.1"/>
    </source>
</evidence>
<name>A0ABR3RA19_9PLEO</name>
<feature type="region of interest" description="Disordered" evidence="2">
    <location>
        <begin position="93"/>
        <end position="127"/>
    </location>
</feature>
<accession>A0ABR3RA19</accession>
<sequence length="127" mass="14589">MTHAERSKLKEELNRLDMLIVNLDDSIRKAPTQAVREKRQEEQRVARHDKDIQALRIEKHECESNKALNDAKRREHIKKLDEQIAEGIRAETEYQASKSGAKDLALTNSTGGRRKQAGTQVVNNRHP</sequence>
<keyword evidence="4" id="KW-1185">Reference proteome</keyword>
<protein>
    <submittedName>
        <fullName evidence="3">Uncharacterized protein</fullName>
    </submittedName>
</protein>
<evidence type="ECO:0000313" key="4">
    <source>
        <dbReference type="Proteomes" id="UP001521222"/>
    </source>
</evidence>
<comment type="caution">
    <text evidence="3">The sequence shown here is derived from an EMBL/GenBank/DDBJ whole genome shotgun (WGS) entry which is preliminary data.</text>
</comment>
<dbReference type="Proteomes" id="UP001521222">
    <property type="component" value="Unassembled WGS sequence"/>
</dbReference>